<proteinExistence type="predicted"/>
<dbReference type="EMBL" id="JABULH010000008">
    <property type="protein sequence ID" value="NTS66499.1"/>
    <property type="molecule type" value="Genomic_DNA"/>
</dbReference>
<dbReference type="RefSeq" id="WP_174195095.1">
    <property type="nucleotide sequence ID" value="NZ_JABULH010000008.1"/>
</dbReference>
<evidence type="ECO:0000313" key="2">
    <source>
        <dbReference type="Proteomes" id="UP000621447"/>
    </source>
</evidence>
<comment type="caution">
    <text evidence="1">The sequence shown here is derived from an EMBL/GenBank/DDBJ whole genome shotgun (WGS) entry which is preliminary data.</text>
</comment>
<organism evidence="1 2">
    <name type="scientific">Sphingomonas hominis</name>
    <dbReference type="NCBI Taxonomy" id="2741495"/>
    <lineage>
        <taxon>Bacteria</taxon>
        <taxon>Pseudomonadati</taxon>
        <taxon>Pseudomonadota</taxon>
        <taxon>Alphaproteobacteria</taxon>
        <taxon>Sphingomonadales</taxon>
        <taxon>Sphingomonadaceae</taxon>
        <taxon>Sphingomonas</taxon>
    </lineage>
</organism>
<evidence type="ECO:0000313" key="1">
    <source>
        <dbReference type="EMBL" id="NTS66499.1"/>
    </source>
</evidence>
<sequence>MKSDALIELERLSRRASDCSIVSPAKAKAGGVDPLGLRQINFDLMNEVFPGLNNVARHIRPFTLVAWAWRRTIALARERKERLPLSAHEDFVARIEVAFAWSLLQRQGTGGIDLPGKQRIAELWGDAKVIRFGDEQWTDFVKARRNSTALTAAINYGPGLRAFRILVDDAHQPGVRVPGEGTEKLLDAFERRLMPLLDHKLFNGWGPCPLKRATAEEWADVWDMDELIAAERKAMCDRLVGEVASRSRRGGFRLLTRVCEDVEEDELDEETLRPAMFDLASNELHEEVVLWRRVQVRQAFRLALEALFEWIVGQIGGGTLTTEVLAQRLLEEVDVEVATARDWFSSLVEENATVVGAMAELQSCMQARQGVGTAALAALAVSVLSPKDLHDHSERRERLPIALALADVERLGKGSPAHLLAHVIESWIIAQHTYWSVGRGLADARAGGKRILRLRLVLEPGGWRVTRGKGAPGIPRPTPDRLRSAISLAREASII</sequence>
<keyword evidence="2" id="KW-1185">Reference proteome</keyword>
<dbReference type="Proteomes" id="UP000621447">
    <property type="component" value="Unassembled WGS sequence"/>
</dbReference>
<accession>A0ABX2JL22</accession>
<reference evidence="1 2" key="1">
    <citation type="submission" date="2020-06" db="EMBL/GenBank/DDBJ databases">
        <title>Sphingomonas hominis sp. nov., a member of the Sphingomonas, isolated from the hair of a 22-year-old girl.</title>
        <authorList>
            <person name="Zhang D.-F."/>
            <person name="Cui X.-W."/>
        </authorList>
    </citation>
    <scope>NUCLEOTIDE SEQUENCE [LARGE SCALE GENOMIC DNA]</scope>
    <source>
        <strain evidence="1 2">HHU CXW</strain>
    </source>
</reference>
<protein>
    <submittedName>
        <fullName evidence="1">Septum formation inhibitor-activating ATPase</fullName>
    </submittedName>
</protein>
<name>A0ABX2JL22_9SPHN</name>
<gene>
    <name evidence="1" type="ORF">HRV97_15200</name>
</gene>